<dbReference type="PANTHER" id="PTHR11564:SF5">
    <property type="entry name" value="SIGNAL RECOGNITION PARTICLE SUBUNIT SRP54"/>
    <property type="match status" value="1"/>
</dbReference>
<organism evidence="6 7">
    <name type="scientific">Oldenlandia corymbosa var. corymbosa</name>
    <dbReference type="NCBI Taxonomy" id="529605"/>
    <lineage>
        <taxon>Eukaryota</taxon>
        <taxon>Viridiplantae</taxon>
        <taxon>Streptophyta</taxon>
        <taxon>Embryophyta</taxon>
        <taxon>Tracheophyta</taxon>
        <taxon>Spermatophyta</taxon>
        <taxon>Magnoliopsida</taxon>
        <taxon>eudicotyledons</taxon>
        <taxon>Gunneridae</taxon>
        <taxon>Pentapetalae</taxon>
        <taxon>asterids</taxon>
        <taxon>lamiids</taxon>
        <taxon>Gentianales</taxon>
        <taxon>Rubiaceae</taxon>
        <taxon>Rubioideae</taxon>
        <taxon>Spermacoceae</taxon>
        <taxon>Hedyotis-Oldenlandia complex</taxon>
        <taxon>Oldenlandia</taxon>
    </lineage>
</organism>
<evidence type="ECO:0000256" key="2">
    <source>
        <dbReference type="ARBA" id="ARBA00022741"/>
    </source>
</evidence>
<dbReference type="Gene3D" id="3.40.50.300">
    <property type="entry name" value="P-loop containing nucleotide triphosphate hydrolases"/>
    <property type="match status" value="1"/>
</dbReference>
<dbReference type="InterPro" id="IPR027417">
    <property type="entry name" value="P-loop_NTPase"/>
</dbReference>
<dbReference type="InterPro" id="IPR004125">
    <property type="entry name" value="Signal_recog_particle_SRP54_M"/>
</dbReference>
<sequence>MVLSKLGLSICDAIQELIDAAVVDDKALADFFAGISAALSAAGVETSIVADVKVKIGKPINLDNLANRSEVRDKREIIYRAVFDELCRIFHSGPKPPCVPEKGKTSFVFFAGREESGKTMAFLKYAYYHQKKGWKPAIVCADKYSVQNVALLQQIASKEGEIPIHCPSTYEKSDAIKNAAEGVKKFVTGNHHDLIIVDVCMDDLPQYSLDPIQNLLIWVTNSTVGRAIKIRADFHGGVILTRMNNHPLEGGCLSKLASAKCPVLFIDTGEKMDEFEAYDVKALVNSVLGNGYWSGFMREFEKFVPKDEQLKHFQKVRDEGKFTLRTMQDQFLTIRKFMSITGRLLKHPAFQFRMKPTEEAGSEPEKITSYLEMMKVMSSQELDSSDPIKWINEDRIKEIANGSGYEVVDVKKMLEQHNHMANLWREMEGRRKQED</sequence>
<dbReference type="Gene3D" id="1.10.260.30">
    <property type="entry name" value="Signal recognition particle, SRP54 subunit, M-domain"/>
    <property type="match status" value="1"/>
</dbReference>
<keyword evidence="7" id="KW-1185">Reference proteome</keyword>
<keyword evidence="3" id="KW-0342">GTP-binding</keyword>
<dbReference type="SUPFAM" id="SSF52540">
    <property type="entry name" value="P-loop containing nucleoside triphosphate hydrolases"/>
    <property type="match status" value="1"/>
</dbReference>
<dbReference type="GO" id="GO:0030942">
    <property type="term" value="F:endoplasmic reticulum signal peptide binding"/>
    <property type="evidence" value="ECO:0007669"/>
    <property type="project" value="TreeGrafter"/>
</dbReference>
<name>A0AAV1E2W9_OLDCO</name>
<evidence type="ECO:0000313" key="7">
    <source>
        <dbReference type="Proteomes" id="UP001161247"/>
    </source>
</evidence>
<proteinExistence type="predicted"/>
<dbReference type="PANTHER" id="PTHR11564">
    <property type="entry name" value="SIGNAL RECOGNITION PARTICLE 54K PROTEIN SRP54"/>
    <property type="match status" value="1"/>
</dbReference>
<dbReference type="SUPFAM" id="SSF47446">
    <property type="entry name" value="Signal peptide-binding domain"/>
    <property type="match status" value="1"/>
</dbReference>
<dbReference type="InterPro" id="IPR022941">
    <property type="entry name" value="SRP54"/>
</dbReference>
<feature type="domain" description="SRP54-type proteins GTP-binding" evidence="5">
    <location>
        <begin position="105"/>
        <end position="289"/>
    </location>
</feature>
<dbReference type="InterPro" id="IPR000897">
    <property type="entry name" value="SRP54_GTPase_dom"/>
</dbReference>
<evidence type="ECO:0000256" key="1">
    <source>
        <dbReference type="ARBA" id="ARBA00022490"/>
    </source>
</evidence>
<keyword evidence="1" id="KW-0963">Cytoplasm</keyword>
<dbReference type="GO" id="GO:0005829">
    <property type="term" value="C:cytosol"/>
    <property type="evidence" value="ECO:0007669"/>
    <property type="project" value="TreeGrafter"/>
</dbReference>
<dbReference type="InterPro" id="IPR036891">
    <property type="entry name" value="Signal_recog_part_SRP54_M_sf"/>
</dbReference>
<dbReference type="EMBL" id="OX459124">
    <property type="protein sequence ID" value="CAI9113283.1"/>
    <property type="molecule type" value="Genomic_DNA"/>
</dbReference>
<dbReference type="GO" id="GO:0005786">
    <property type="term" value="C:signal recognition particle, endoplasmic reticulum targeting"/>
    <property type="evidence" value="ECO:0007669"/>
    <property type="project" value="TreeGrafter"/>
</dbReference>
<reference evidence="6" key="1">
    <citation type="submission" date="2023-03" db="EMBL/GenBank/DDBJ databases">
        <authorList>
            <person name="Julca I."/>
        </authorList>
    </citation>
    <scope>NUCLEOTIDE SEQUENCE</scope>
</reference>
<dbReference type="GO" id="GO:0005525">
    <property type="term" value="F:GTP binding"/>
    <property type="evidence" value="ECO:0007669"/>
    <property type="project" value="UniProtKB-KW"/>
</dbReference>
<dbReference type="InterPro" id="IPR042101">
    <property type="entry name" value="SRP54_N_sf"/>
</dbReference>
<evidence type="ECO:0000256" key="4">
    <source>
        <dbReference type="ARBA" id="ARBA00048157"/>
    </source>
</evidence>
<evidence type="ECO:0000259" key="5">
    <source>
        <dbReference type="SMART" id="SM00962"/>
    </source>
</evidence>
<evidence type="ECO:0000313" key="6">
    <source>
        <dbReference type="EMBL" id="CAI9113283.1"/>
    </source>
</evidence>
<gene>
    <name evidence="6" type="ORF">OLC1_LOCUS20326</name>
</gene>
<dbReference type="AlphaFoldDB" id="A0AAV1E2W9"/>
<dbReference type="Pfam" id="PF00448">
    <property type="entry name" value="SRP54"/>
    <property type="match status" value="1"/>
</dbReference>
<dbReference type="InterPro" id="IPR036225">
    <property type="entry name" value="SRP/SRP_N"/>
</dbReference>
<dbReference type="Gene3D" id="1.20.120.140">
    <property type="entry name" value="Signal recognition particle SRP54, nucleotide-binding domain"/>
    <property type="match status" value="1"/>
</dbReference>
<comment type="catalytic activity">
    <reaction evidence="4">
        <text>GTP + H2O = GDP + phosphate + H(+)</text>
        <dbReference type="Rhea" id="RHEA:19669"/>
        <dbReference type="ChEBI" id="CHEBI:15377"/>
        <dbReference type="ChEBI" id="CHEBI:15378"/>
        <dbReference type="ChEBI" id="CHEBI:37565"/>
        <dbReference type="ChEBI" id="CHEBI:43474"/>
        <dbReference type="ChEBI" id="CHEBI:58189"/>
        <dbReference type="EC" id="3.6.5.4"/>
    </reaction>
    <physiologicalReaction direction="left-to-right" evidence="4">
        <dbReference type="Rhea" id="RHEA:19670"/>
    </physiologicalReaction>
</comment>
<evidence type="ECO:0000256" key="3">
    <source>
        <dbReference type="ARBA" id="ARBA00023134"/>
    </source>
</evidence>
<dbReference type="GO" id="GO:0008312">
    <property type="term" value="F:7S RNA binding"/>
    <property type="evidence" value="ECO:0007669"/>
    <property type="project" value="InterPro"/>
</dbReference>
<keyword evidence="2" id="KW-0547">Nucleotide-binding</keyword>
<dbReference type="GO" id="GO:0006616">
    <property type="term" value="P:SRP-dependent cotranslational protein targeting to membrane, translocation"/>
    <property type="evidence" value="ECO:0007669"/>
    <property type="project" value="TreeGrafter"/>
</dbReference>
<dbReference type="SUPFAM" id="SSF47364">
    <property type="entry name" value="Domain of the SRP/SRP receptor G-proteins"/>
    <property type="match status" value="1"/>
</dbReference>
<dbReference type="GO" id="GO:0003924">
    <property type="term" value="F:GTPase activity"/>
    <property type="evidence" value="ECO:0007669"/>
    <property type="project" value="InterPro"/>
</dbReference>
<dbReference type="Pfam" id="PF02978">
    <property type="entry name" value="SRP_SPB"/>
    <property type="match status" value="1"/>
</dbReference>
<dbReference type="Proteomes" id="UP001161247">
    <property type="component" value="Chromosome 7"/>
</dbReference>
<accession>A0AAV1E2W9</accession>
<protein>
    <submittedName>
        <fullName evidence="6">OLC1v1013856C1</fullName>
    </submittedName>
</protein>
<dbReference type="SMART" id="SM00962">
    <property type="entry name" value="SRP54"/>
    <property type="match status" value="1"/>
</dbReference>